<dbReference type="EMBL" id="BGPR01200781">
    <property type="protein sequence ID" value="GBN17285.1"/>
    <property type="molecule type" value="Genomic_DNA"/>
</dbReference>
<organism evidence="2 3">
    <name type="scientific">Araneus ventricosus</name>
    <name type="common">Orbweaver spider</name>
    <name type="synonym">Epeira ventricosa</name>
    <dbReference type="NCBI Taxonomy" id="182803"/>
    <lineage>
        <taxon>Eukaryota</taxon>
        <taxon>Metazoa</taxon>
        <taxon>Ecdysozoa</taxon>
        <taxon>Arthropoda</taxon>
        <taxon>Chelicerata</taxon>
        <taxon>Arachnida</taxon>
        <taxon>Araneae</taxon>
        <taxon>Araneomorphae</taxon>
        <taxon>Entelegynae</taxon>
        <taxon>Araneoidea</taxon>
        <taxon>Araneidae</taxon>
        <taxon>Araneus</taxon>
    </lineage>
</organism>
<protein>
    <submittedName>
        <fullName evidence="2">Uncharacterized protein</fullName>
    </submittedName>
</protein>
<comment type="caution">
    <text evidence="2">The sequence shown here is derived from an EMBL/GenBank/DDBJ whole genome shotgun (WGS) entry which is preliminary data.</text>
</comment>
<dbReference type="Proteomes" id="UP000499080">
    <property type="component" value="Unassembled WGS sequence"/>
</dbReference>
<evidence type="ECO:0000313" key="1">
    <source>
        <dbReference type="EMBL" id="GBN17285.1"/>
    </source>
</evidence>
<accession>A0A4Y2LS97</accession>
<evidence type="ECO:0000313" key="2">
    <source>
        <dbReference type="EMBL" id="GBN17359.1"/>
    </source>
</evidence>
<gene>
    <name evidence="1" type="ORF">AVEN_272714_1</name>
    <name evidence="2" type="ORF">AVEN_92951_1</name>
</gene>
<dbReference type="AlphaFoldDB" id="A0A4Y2LS97"/>
<proteinExistence type="predicted"/>
<evidence type="ECO:0000313" key="3">
    <source>
        <dbReference type="Proteomes" id="UP000499080"/>
    </source>
</evidence>
<sequence>MHKMARYGPYYPVPWGCTMNMWMRSHRISERVLAIWGYNNGGVELRPSSDSPSGGIEPWPVMAFRTPASVLELLKGLLFKVPVCLVVRRSLSEVHLIYRCGTANNRCFSGVLAQPSGEMSVNSRTSKEASRRTKTSAPFLCAVVDSVFVVGTVRLVGFRILKCDLEKPSHRSLEEGFRDATDRGKRLVNLRP</sequence>
<dbReference type="EMBL" id="BGPR01200809">
    <property type="protein sequence ID" value="GBN17359.1"/>
    <property type="molecule type" value="Genomic_DNA"/>
</dbReference>
<reference evidence="2 3" key="1">
    <citation type="journal article" date="2019" name="Sci. Rep.">
        <title>Orb-weaving spider Araneus ventricosus genome elucidates the spidroin gene catalogue.</title>
        <authorList>
            <person name="Kono N."/>
            <person name="Nakamura H."/>
            <person name="Ohtoshi R."/>
            <person name="Moran D.A.P."/>
            <person name="Shinohara A."/>
            <person name="Yoshida Y."/>
            <person name="Fujiwara M."/>
            <person name="Mori M."/>
            <person name="Tomita M."/>
            <person name="Arakawa K."/>
        </authorList>
    </citation>
    <scope>NUCLEOTIDE SEQUENCE [LARGE SCALE GENOMIC DNA]</scope>
</reference>
<keyword evidence="3" id="KW-1185">Reference proteome</keyword>
<name>A0A4Y2LS97_ARAVE</name>